<dbReference type="EMBL" id="PVWQ01000001">
    <property type="protein sequence ID" value="RDW92815.1"/>
    <property type="molecule type" value="Genomic_DNA"/>
</dbReference>
<gene>
    <name evidence="1" type="ORF">DSM5745_00137</name>
</gene>
<keyword evidence="2" id="KW-1185">Reference proteome</keyword>
<dbReference type="Proteomes" id="UP000256690">
    <property type="component" value="Unassembled WGS sequence"/>
</dbReference>
<accession>A0A3D8T2M2</accession>
<organism evidence="1 2">
    <name type="scientific">Aspergillus mulundensis</name>
    <dbReference type="NCBI Taxonomy" id="1810919"/>
    <lineage>
        <taxon>Eukaryota</taxon>
        <taxon>Fungi</taxon>
        <taxon>Dikarya</taxon>
        <taxon>Ascomycota</taxon>
        <taxon>Pezizomycotina</taxon>
        <taxon>Eurotiomycetes</taxon>
        <taxon>Eurotiomycetidae</taxon>
        <taxon>Eurotiales</taxon>
        <taxon>Aspergillaceae</taxon>
        <taxon>Aspergillus</taxon>
        <taxon>Aspergillus subgen. Nidulantes</taxon>
    </lineage>
</organism>
<proteinExistence type="predicted"/>
<protein>
    <recommendedName>
        <fullName evidence="3">F-box domain-containing protein</fullName>
    </recommendedName>
</protein>
<evidence type="ECO:0008006" key="3">
    <source>
        <dbReference type="Google" id="ProtNLM"/>
    </source>
</evidence>
<sequence>MASLLSLPTELLLAIFHLLPPLDKHSFSLSCQPLKHTFTPLCPPLSLDNTYALRSRLARDGLRFTSHAYCSACSTMHRHKFFTPSQQSLAPTIRKCTSTQRCLYIGPGIISHDDASKRESWWPRAYHNNHEQPQPQPQRSSGFIVRFGLEHGLRTQEFGLCASYELTTLPDKQEFTVSKAETTRLLRGFDIPTCPHTRLGDGTVARSYRETLSSSRYTVILSEKEEMRRRARAAMGAGNHVSVDIDVDIDMWRSDDSDARCRFPGCKTTFRWEYQSSRRRAGWKTLVLHVKRSLGNLMTPHDPRWMVQLVSVPDEEELAAYVKECFEWRDANMAIEERRYERVLMALGRGRELDAVQECEFEQLRRENDYLRHPHYKHERLQAALEPTAGRGEGVPSTLLLLEARERRQQGVERDLFTPLHSAEAVLGMIEDNTFSKKYNSMRGLGSYQTRIRNLFWGSGDG</sequence>
<evidence type="ECO:0000313" key="2">
    <source>
        <dbReference type="Proteomes" id="UP000256690"/>
    </source>
</evidence>
<dbReference type="RefSeq" id="XP_026607998.1">
    <property type="nucleotide sequence ID" value="XM_026742153.1"/>
</dbReference>
<evidence type="ECO:0000313" key="1">
    <source>
        <dbReference type="EMBL" id="RDW92815.1"/>
    </source>
</evidence>
<dbReference type="GeneID" id="38110507"/>
<dbReference type="OrthoDB" id="4201487at2759"/>
<name>A0A3D8T2M2_9EURO</name>
<comment type="caution">
    <text evidence="1">The sequence shown here is derived from an EMBL/GenBank/DDBJ whole genome shotgun (WGS) entry which is preliminary data.</text>
</comment>
<reference evidence="1 2" key="1">
    <citation type="journal article" date="2018" name="IMA Fungus">
        <title>IMA Genome-F 9: Draft genome sequence of Annulohypoxylon stygium, Aspergillus mulundensis, Berkeleyomyces basicola (syn. Thielaviopsis basicola), Ceratocystis smalleyi, two Cercospora beticola strains, Coleophoma cylindrospora, Fusarium fracticaudum, Phialophora cf. hyalina, and Morchella septimelata.</title>
        <authorList>
            <person name="Wingfield B.D."/>
            <person name="Bills G.F."/>
            <person name="Dong Y."/>
            <person name="Huang W."/>
            <person name="Nel W.J."/>
            <person name="Swalarsk-Parry B.S."/>
            <person name="Vaghefi N."/>
            <person name="Wilken P.M."/>
            <person name="An Z."/>
            <person name="de Beer Z.W."/>
            <person name="De Vos L."/>
            <person name="Chen L."/>
            <person name="Duong T.A."/>
            <person name="Gao Y."/>
            <person name="Hammerbacher A."/>
            <person name="Kikkert J.R."/>
            <person name="Li Y."/>
            <person name="Li H."/>
            <person name="Li K."/>
            <person name="Li Q."/>
            <person name="Liu X."/>
            <person name="Ma X."/>
            <person name="Naidoo K."/>
            <person name="Pethybridge S.J."/>
            <person name="Sun J."/>
            <person name="Steenkamp E.T."/>
            <person name="van der Nest M.A."/>
            <person name="van Wyk S."/>
            <person name="Wingfield M.J."/>
            <person name="Xiong C."/>
            <person name="Yue Q."/>
            <person name="Zhang X."/>
        </authorList>
    </citation>
    <scope>NUCLEOTIDE SEQUENCE [LARGE SCALE GENOMIC DNA]</scope>
    <source>
        <strain evidence="1 2">DSM 5745</strain>
    </source>
</reference>
<dbReference type="AlphaFoldDB" id="A0A3D8T2M2"/>